<evidence type="ECO:0000313" key="3">
    <source>
        <dbReference type="Proteomes" id="UP000703269"/>
    </source>
</evidence>
<keyword evidence="3" id="KW-1185">Reference proteome</keyword>
<evidence type="ECO:0000313" key="2">
    <source>
        <dbReference type="EMBL" id="GJE97113.1"/>
    </source>
</evidence>
<proteinExistence type="predicted"/>
<dbReference type="OrthoDB" id="3270460at2759"/>
<feature type="region of interest" description="Disordered" evidence="1">
    <location>
        <begin position="1"/>
        <end position="74"/>
    </location>
</feature>
<name>A0A9P3GJM1_9APHY</name>
<reference evidence="2 3" key="1">
    <citation type="submission" date="2021-08" db="EMBL/GenBank/DDBJ databases">
        <title>Draft Genome Sequence of Phanerochaete sordida strain YK-624.</title>
        <authorList>
            <person name="Mori T."/>
            <person name="Dohra H."/>
            <person name="Suzuki T."/>
            <person name="Kawagishi H."/>
            <person name="Hirai H."/>
        </authorList>
    </citation>
    <scope>NUCLEOTIDE SEQUENCE [LARGE SCALE GENOMIC DNA]</scope>
    <source>
        <strain evidence="2 3">YK-624</strain>
    </source>
</reference>
<comment type="caution">
    <text evidence="2">The sequence shown here is derived from an EMBL/GenBank/DDBJ whole genome shotgun (WGS) entry which is preliminary data.</text>
</comment>
<dbReference type="EMBL" id="BPQB01000067">
    <property type="protein sequence ID" value="GJE97113.1"/>
    <property type="molecule type" value="Genomic_DNA"/>
</dbReference>
<dbReference type="AlphaFoldDB" id="A0A9P3GJM1"/>
<evidence type="ECO:0000256" key="1">
    <source>
        <dbReference type="SAM" id="MobiDB-lite"/>
    </source>
</evidence>
<gene>
    <name evidence="2" type="ORF">PsYK624_133240</name>
</gene>
<dbReference type="Proteomes" id="UP000703269">
    <property type="component" value="Unassembled WGS sequence"/>
</dbReference>
<accession>A0A9P3GJM1</accession>
<protein>
    <submittedName>
        <fullName evidence="2">Uncharacterized protein</fullName>
    </submittedName>
</protein>
<feature type="compositionally biased region" description="Polar residues" evidence="1">
    <location>
        <begin position="1"/>
        <end position="10"/>
    </location>
</feature>
<sequence>MVNVTRSTVSKRPLSPISENATFSSPRKREKLAKDATITRAVDDNKSSSDVTSGDDTESSALSNAPDDQHSTLPEDASAVHGTVLQPVNRAADETKPLPRDVIVCETRGYFDDALVARLNAISSLCDEAASVCPFKRARLSQLSWPTASFAGFGRSDILMFGNRHAVLTCVAELGHNGIIPRQGEARDRANITFKPLVPDDHDMAAKILSLKSYPVKADMVEVEAFWAMRFQSSKGNTTQSPFSEVYDGRRTFTTKRQMQKYAAGELEKGDIVFVEVKVTRWTPKDPNDSANTNRHGWTRWIAQFQLQSLTLLYKGSVHEPADTPFSFDVSL</sequence>
<organism evidence="2 3">
    <name type="scientific">Phanerochaete sordida</name>
    <dbReference type="NCBI Taxonomy" id="48140"/>
    <lineage>
        <taxon>Eukaryota</taxon>
        <taxon>Fungi</taxon>
        <taxon>Dikarya</taxon>
        <taxon>Basidiomycota</taxon>
        <taxon>Agaricomycotina</taxon>
        <taxon>Agaricomycetes</taxon>
        <taxon>Polyporales</taxon>
        <taxon>Phanerochaetaceae</taxon>
        <taxon>Phanerochaete</taxon>
    </lineage>
</organism>